<evidence type="ECO:0000313" key="1">
    <source>
        <dbReference type="EMBL" id="KAF9650815.1"/>
    </source>
</evidence>
<feature type="non-terminal residue" evidence="1">
    <location>
        <position position="1"/>
    </location>
</feature>
<accession>A0ACB6ZM08</accession>
<sequence length="68" mass="7646">PYATPDEVLNKVSEVLKVLHANNLMFGDLRSPNILVTDQHHVRLVDFDWCGKPREGEHPASINLVGIE</sequence>
<dbReference type="EMBL" id="MU117981">
    <property type="protein sequence ID" value="KAF9650815.1"/>
    <property type="molecule type" value="Genomic_DNA"/>
</dbReference>
<protein>
    <submittedName>
        <fullName evidence="1">Uncharacterized protein</fullName>
    </submittedName>
</protein>
<name>A0ACB6ZM08_THEGA</name>
<evidence type="ECO:0000313" key="2">
    <source>
        <dbReference type="Proteomes" id="UP000886501"/>
    </source>
</evidence>
<dbReference type="Proteomes" id="UP000886501">
    <property type="component" value="Unassembled WGS sequence"/>
</dbReference>
<gene>
    <name evidence="1" type="ORF">BDM02DRAFT_3092461</name>
</gene>
<reference evidence="1" key="2">
    <citation type="journal article" date="2020" name="Nat. Commun.">
        <title>Large-scale genome sequencing of mycorrhizal fungi provides insights into the early evolution of symbiotic traits.</title>
        <authorList>
            <person name="Miyauchi S."/>
            <person name="Kiss E."/>
            <person name="Kuo A."/>
            <person name="Drula E."/>
            <person name="Kohler A."/>
            <person name="Sanchez-Garcia M."/>
            <person name="Morin E."/>
            <person name="Andreopoulos B."/>
            <person name="Barry K.W."/>
            <person name="Bonito G."/>
            <person name="Buee M."/>
            <person name="Carver A."/>
            <person name="Chen C."/>
            <person name="Cichocki N."/>
            <person name="Clum A."/>
            <person name="Culley D."/>
            <person name="Crous P.W."/>
            <person name="Fauchery L."/>
            <person name="Girlanda M."/>
            <person name="Hayes R.D."/>
            <person name="Keri Z."/>
            <person name="LaButti K."/>
            <person name="Lipzen A."/>
            <person name="Lombard V."/>
            <person name="Magnuson J."/>
            <person name="Maillard F."/>
            <person name="Murat C."/>
            <person name="Nolan M."/>
            <person name="Ohm R.A."/>
            <person name="Pangilinan J."/>
            <person name="Pereira M.F."/>
            <person name="Perotto S."/>
            <person name="Peter M."/>
            <person name="Pfister S."/>
            <person name="Riley R."/>
            <person name="Sitrit Y."/>
            <person name="Stielow J.B."/>
            <person name="Szollosi G."/>
            <person name="Zifcakova L."/>
            <person name="Stursova M."/>
            <person name="Spatafora J.W."/>
            <person name="Tedersoo L."/>
            <person name="Vaario L.M."/>
            <person name="Yamada A."/>
            <person name="Yan M."/>
            <person name="Wang P."/>
            <person name="Xu J."/>
            <person name="Bruns T."/>
            <person name="Baldrian P."/>
            <person name="Vilgalys R."/>
            <person name="Dunand C."/>
            <person name="Henrissat B."/>
            <person name="Grigoriev I.V."/>
            <person name="Hibbett D."/>
            <person name="Nagy L.G."/>
            <person name="Martin F.M."/>
        </authorList>
    </citation>
    <scope>NUCLEOTIDE SEQUENCE</scope>
    <source>
        <strain evidence="1">P2</strain>
    </source>
</reference>
<organism evidence="1 2">
    <name type="scientific">Thelephora ganbajun</name>
    <name type="common">Ganba fungus</name>
    <dbReference type="NCBI Taxonomy" id="370292"/>
    <lineage>
        <taxon>Eukaryota</taxon>
        <taxon>Fungi</taxon>
        <taxon>Dikarya</taxon>
        <taxon>Basidiomycota</taxon>
        <taxon>Agaricomycotina</taxon>
        <taxon>Agaricomycetes</taxon>
        <taxon>Thelephorales</taxon>
        <taxon>Thelephoraceae</taxon>
        <taxon>Thelephora</taxon>
    </lineage>
</organism>
<reference evidence="1" key="1">
    <citation type="submission" date="2019-10" db="EMBL/GenBank/DDBJ databases">
        <authorList>
            <consortium name="DOE Joint Genome Institute"/>
            <person name="Kuo A."/>
            <person name="Miyauchi S."/>
            <person name="Kiss E."/>
            <person name="Drula E."/>
            <person name="Kohler A."/>
            <person name="Sanchez-Garcia M."/>
            <person name="Andreopoulos B."/>
            <person name="Barry K.W."/>
            <person name="Bonito G."/>
            <person name="Buee M."/>
            <person name="Carver A."/>
            <person name="Chen C."/>
            <person name="Cichocki N."/>
            <person name="Clum A."/>
            <person name="Culley D."/>
            <person name="Crous P.W."/>
            <person name="Fauchery L."/>
            <person name="Girlanda M."/>
            <person name="Hayes R."/>
            <person name="Keri Z."/>
            <person name="Labutti K."/>
            <person name="Lipzen A."/>
            <person name="Lombard V."/>
            <person name="Magnuson J."/>
            <person name="Maillard F."/>
            <person name="Morin E."/>
            <person name="Murat C."/>
            <person name="Nolan M."/>
            <person name="Ohm R."/>
            <person name="Pangilinan J."/>
            <person name="Pereira M."/>
            <person name="Perotto S."/>
            <person name="Peter M."/>
            <person name="Riley R."/>
            <person name="Sitrit Y."/>
            <person name="Stielow B."/>
            <person name="Szollosi G."/>
            <person name="Zifcakova L."/>
            <person name="Stursova M."/>
            <person name="Spatafora J.W."/>
            <person name="Tedersoo L."/>
            <person name="Vaario L.-M."/>
            <person name="Yamada A."/>
            <person name="Yan M."/>
            <person name="Wang P."/>
            <person name="Xu J."/>
            <person name="Bruns T."/>
            <person name="Baldrian P."/>
            <person name="Vilgalys R."/>
            <person name="Henrissat B."/>
            <person name="Grigoriev I.V."/>
            <person name="Hibbett D."/>
            <person name="Nagy L.G."/>
            <person name="Martin F.M."/>
        </authorList>
    </citation>
    <scope>NUCLEOTIDE SEQUENCE</scope>
    <source>
        <strain evidence="1">P2</strain>
    </source>
</reference>
<keyword evidence="2" id="KW-1185">Reference proteome</keyword>
<comment type="caution">
    <text evidence="1">The sequence shown here is derived from an EMBL/GenBank/DDBJ whole genome shotgun (WGS) entry which is preliminary data.</text>
</comment>
<proteinExistence type="predicted"/>